<dbReference type="AlphaFoldDB" id="A0A0A7PJN9"/>
<organism evidence="3 4">
    <name type="scientific">Sphingopyxis fribergensis</name>
    <dbReference type="NCBI Taxonomy" id="1515612"/>
    <lineage>
        <taxon>Bacteria</taxon>
        <taxon>Pseudomonadati</taxon>
        <taxon>Pseudomonadota</taxon>
        <taxon>Alphaproteobacteria</taxon>
        <taxon>Sphingomonadales</taxon>
        <taxon>Sphingomonadaceae</taxon>
        <taxon>Sphingopyxis</taxon>
    </lineage>
</organism>
<evidence type="ECO:0000313" key="3">
    <source>
        <dbReference type="EMBL" id="AJA10169.1"/>
    </source>
</evidence>
<gene>
    <name evidence="3" type="ORF">SKP52_16475</name>
</gene>
<dbReference type="RefSeq" id="WP_039576437.1">
    <property type="nucleotide sequence ID" value="NZ_CP009122.1"/>
</dbReference>
<protein>
    <recommendedName>
        <fullName evidence="2">Anti-sigma factor NepR domain-containing protein</fullName>
    </recommendedName>
</protein>
<sequence length="84" mass="9244">MATQGNNRTDGKGAPHPITDASNRQRGSFPGTNGDEWHRTLTGRQAPEPVSAKLRMIYGNIVAERLPDNMLDLLSQLDQKSSKQ</sequence>
<name>A0A0A7PJN9_9SPHN</name>
<dbReference type="HOGENOM" id="CLU_2525810_0_0_5"/>
<accession>A0A0A7PJN9</accession>
<dbReference type="OrthoDB" id="7451761at2"/>
<dbReference type="EMBL" id="CP009122">
    <property type="protein sequence ID" value="AJA10169.1"/>
    <property type="molecule type" value="Genomic_DNA"/>
</dbReference>
<dbReference type="Proteomes" id="UP000030907">
    <property type="component" value="Chromosome"/>
</dbReference>
<dbReference type="STRING" id="1515612.SKP52_16475"/>
<keyword evidence="4" id="KW-1185">Reference proteome</keyword>
<dbReference type="InterPro" id="IPR041649">
    <property type="entry name" value="NepR"/>
</dbReference>
<dbReference type="KEGG" id="sphk:SKP52_16475"/>
<feature type="domain" description="Anti-sigma factor NepR" evidence="2">
    <location>
        <begin position="52"/>
        <end position="81"/>
    </location>
</feature>
<evidence type="ECO:0000313" key="4">
    <source>
        <dbReference type="Proteomes" id="UP000030907"/>
    </source>
</evidence>
<dbReference type="Pfam" id="PF18557">
    <property type="entry name" value="NepR"/>
    <property type="match status" value="1"/>
</dbReference>
<reference evidence="3 4" key="1">
    <citation type="journal article" date="2015" name="Int. J. Syst. Evol. Microbiol.">
        <title>Description of Sphingopyxis fribergensis sp. nov. - a soil bacterium with the ability to degrade styrene and phenylacetic acid.</title>
        <authorList>
            <person name="Oelschlagel M."/>
            <person name="Ruckert C."/>
            <person name="Kalinowski J."/>
            <person name="Schmidt G."/>
            <person name="Schlomann M."/>
            <person name="Tischler D."/>
        </authorList>
    </citation>
    <scope>NUCLEOTIDE SEQUENCE [LARGE SCALE GENOMIC DNA]</scope>
    <source>
        <strain evidence="3 4">Kp5.2</strain>
    </source>
</reference>
<evidence type="ECO:0000256" key="1">
    <source>
        <dbReference type="SAM" id="MobiDB-lite"/>
    </source>
</evidence>
<proteinExistence type="predicted"/>
<evidence type="ECO:0000259" key="2">
    <source>
        <dbReference type="Pfam" id="PF18557"/>
    </source>
</evidence>
<feature type="region of interest" description="Disordered" evidence="1">
    <location>
        <begin position="1"/>
        <end position="48"/>
    </location>
</feature>